<evidence type="ECO:0008006" key="4">
    <source>
        <dbReference type="Google" id="ProtNLM"/>
    </source>
</evidence>
<feature type="signal peptide" evidence="1">
    <location>
        <begin position="1"/>
        <end position="24"/>
    </location>
</feature>
<sequence>MKTLAITMLSIAAAGSLFGLPTRAASLPPVVVMNTLSCSISPGGTTQSNGSCVTNTPAFNFDAMFVLNAAMPPSYQVEWSITSVAGAAPQIGSGCTAQSTFCDLALQSNSNGFTKVQVRADIYEMPGHTLVTSAQVTARAPCTTVKTGNHPTSC</sequence>
<organism evidence="2 3">
    <name type="scientific">Dokdonella fugitiva</name>
    <dbReference type="NCBI Taxonomy" id="328517"/>
    <lineage>
        <taxon>Bacteria</taxon>
        <taxon>Pseudomonadati</taxon>
        <taxon>Pseudomonadota</taxon>
        <taxon>Gammaproteobacteria</taxon>
        <taxon>Lysobacterales</taxon>
        <taxon>Rhodanobacteraceae</taxon>
        <taxon>Dokdonella</taxon>
    </lineage>
</organism>
<gene>
    <name evidence="2" type="ORF">EV148_101600</name>
</gene>
<keyword evidence="3" id="KW-1185">Reference proteome</keyword>
<accession>A0A4R2IER3</accession>
<dbReference type="Proteomes" id="UP000294862">
    <property type="component" value="Unassembled WGS sequence"/>
</dbReference>
<name>A0A4R2IER3_9GAMM</name>
<reference evidence="2 3" key="1">
    <citation type="journal article" date="2015" name="Stand. Genomic Sci.">
        <title>Genomic Encyclopedia of Bacterial and Archaeal Type Strains, Phase III: the genomes of soil and plant-associated and newly described type strains.</title>
        <authorList>
            <person name="Whitman W.B."/>
            <person name="Woyke T."/>
            <person name="Klenk H.P."/>
            <person name="Zhou Y."/>
            <person name="Lilburn T.G."/>
            <person name="Beck B.J."/>
            <person name="De Vos P."/>
            <person name="Vandamme P."/>
            <person name="Eisen J.A."/>
            <person name="Garrity G."/>
            <person name="Hugenholtz P."/>
            <person name="Kyrpides N.C."/>
        </authorList>
    </citation>
    <scope>NUCLEOTIDE SEQUENCE [LARGE SCALE GENOMIC DNA]</scope>
    <source>
        <strain evidence="2 3">A3</strain>
    </source>
</reference>
<dbReference type="RefSeq" id="WP_131993221.1">
    <property type="nucleotide sequence ID" value="NZ_JACGXM010000002.1"/>
</dbReference>
<evidence type="ECO:0000313" key="2">
    <source>
        <dbReference type="EMBL" id="TCO43181.1"/>
    </source>
</evidence>
<feature type="chain" id="PRO_5021013029" description="Ig-like domain-containing protein" evidence="1">
    <location>
        <begin position="25"/>
        <end position="154"/>
    </location>
</feature>
<comment type="caution">
    <text evidence="2">The sequence shown here is derived from an EMBL/GenBank/DDBJ whole genome shotgun (WGS) entry which is preliminary data.</text>
</comment>
<dbReference type="EMBL" id="SLWQ01000001">
    <property type="protein sequence ID" value="TCO43181.1"/>
    <property type="molecule type" value="Genomic_DNA"/>
</dbReference>
<keyword evidence="1" id="KW-0732">Signal</keyword>
<dbReference type="AlphaFoldDB" id="A0A4R2IER3"/>
<proteinExistence type="predicted"/>
<evidence type="ECO:0000313" key="3">
    <source>
        <dbReference type="Proteomes" id="UP000294862"/>
    </source>
</evidence>
<evidence type="ECO:0000256" key="1">
    <source>
        <dbReference type="SAM" id="SignalP"/>
    </source>
</evidence>
<protein>
    <recommendedName>
        <fullName evidence="4">Ig-like domain-containing protein</fullName>
    </recommendedName>
</protein>